<organism evidence="2 3">
    <name type="scientific">Lutibacter oricola</name>
    <dbReference type="NCBI Taxonomy" id="762486"/>
    <lineage>
        <taxon>Bacteria</taxon>
        <taxon>Pseudomonadati</taxon>
        <taxon>Bacteroidota</taxon>
        <taxon>Flavobacteriia</taxon>
        <taxon>Flavobacteriales</taxon>
        <taxon>Flavobacteriaceae</taxon>
        <taxon>Lutibacter</taxon>
    </lineage>
</organism>
<proteinExistence type="predicted"/>
<feature type="chain" id="PRO_5011787961" evidence="1">
    <location>
        <begin position="24"/>
        <end position="197"/>
    </location>
</feature>
<keyword evidence="1" id="KW-0732">Signal</keyword>
<dbReference type="Gene3D" id="2.40.128.110">
    <property type="entry name" value="Lipid/polyisoprenoid-binding, YceI-like"/>
    <property type="match status" value="1"/>
</dbReference>
<evidence type="ECO:0000313" key="2">
    <source>
        <dbReference type="EMBL" id="SDW18471.1"/>
    </source>
</evidence>
<reference evidence="2 3" key="1">
    <citation type="submission" date="2016-10" db="EMBL/GenBank/DDBJ databases">
        <authorList>
            <person name="de Groot N.N."/>
        </authorList>
    </citation>
    <scope>NUCLEOTIDE SEQUENCE [LARGE SCALE GENOMIC DNA]</scope>
    <source>
        <strain evidence="2 3">DSM 24956</strain>
    </source>
</reference>
<dbReference type="STRING" id="762486.SAMN05444411_101235"/>
<evidence type="ECO:0000313" key="3">
    <source>
        <dbReference type="Proteomes" id="UP000199595"/>
    </source>
</evidence>
<protein>
    <submittedName>
        <fullName evidence="2">YceI-like domain-containing protein</fullName>
    </submittedName>
</protein>
<dbReference type="OrthoDB" id="9794147at2"/>
<name>A0A1H2RGE4_9FLAO</name>
<dbReference type="Proteomes" id="UP000199595">
    <property type="component" value="Unassembled WGS sequence"/>
</dbReference>
<dbReference type="SUPFAM" id="SSF101874">
    <property type="entry name" value="YceI-like"/>
    <property type="match status" value="1"/>
</dbReference>
<accession>A0A1H2RGE4</accession>
<dbReference type="EMBL" id="FNNJ01000001">
    <property type="protein sequence ID" value="SDW18471.1"/>
    <property type="molecule type" value="Genomic_DNA"/>
</dbReference>
<keyword evidence="3" id="KW-1185">Reference proteome</keyword>
<feature type="signal peptide" evidence="1">
    <location>
        <begin position="1"/>
        <end position="23"/>
    </location>
</feature>
<dbReference type="InterPro" id="IPR036761">
    <property type="entry name" value="TTHA0802/YceI-like_sf"/>
</dbReference>
<dbReference type="RefSeq" id="WP_090118869.1">
    <property type="nucleotide sequence ID" value="NZ_FNNJ01000001.1"/>
</dbReference>
<evidence type="ECO:0000256" key="1">
    <source>
        <dbReference type="SAM" id="SignalP"/>
    </source>
</evidence>
<dbReference type="AlphaFoldDB" id="A0A1H2RGE4"/>
<gene>
    <name evidence="2" type="ORF">SAMN05444411_101235</name>
</gene>
<sequence>MKLKIFTLFVTLLLVSNTINSQAKYTLTKESTMKVDGSSTVSEWSAEVKEATGSFTSVNEFKMEVGAMLYSNLEFSFPVDKMESGRGPIMNSKIKKALLSTANPLVIFKSSKNKITSVKENKFVLECEGTIAAAGVEKPFTVLLNGSLSADMKTISFEGNKDVTMSMFNIVKPTAFFGKLKTKDELNVKFNVSFIKQ</sequence>